<evidence type="ECO:0000313" key="9">
    <source>
        <dbReference type="Proteomes" id="UP000199118"/>
    </source>
</evidence>
<dbReference type="RefSeq" id="WP_176954708.1">
    <property type="nucleotide sequence ID" value="NZ_FNMZ01000003.1"/>
</dbReference>
<dbReference type="PANTHER" id="PTHR43124:SF10">
    <property type="entry name" value="PURINE EFFLUX PUMP PBUE"/>
    <property type="match status" value="1"/>
</dbReference>
<sequence length="398" mass="39219">MTFHPDPAACEASPRTPAIALAALGAAYFLIGVASLGAVGMVVEMSAALDVAPSAIAGLVTVFALLYAVAAPAAQTLIGHVARRDVIAGGLLCVAAGCALSAVAQDYETVVASRLIMAVGAAATGPTLTAAAASMVPPEDRARALAIVFGGMSIASVAGIPLASQLAQSFGWRWAWGALAVAAVLAAPVIRGMLPAANRGARASLAALGEVLGDRAAAMTIAVTGLAITAQFSTYALVAIWLVEAADQPVGLIPPALLACGLGGVIGNVGGAMSSRAFGESVTCMICLLGSLACMISMPVAAGHPAAALTVLALWSGLSMGYMAPVQSLLVAQTGDRAPLALALNGSAVYLGMAGGSVVAAVGYEALGAAPLPLVSATVMLAPVALYILAARSRRRAA</sequence>
<feature type="transmembrane region" description="Helical" evidence="6">
    <location>
        <begin position="86"/>
        <end position="105"/>
    </location>
</feature>
<dbReference type="SUPFAM" id="SSF103473">
    <property type="entry name" value="MFS general substrate transporter"/>
    <property type="match status" value="1"/>
</dbReference>
<keyword evidence="2" id="KW-1003">Cell membrane</keyword>
<evidence type="ECO:0000256" key="1">
    <source>
        <dbReference type="ARBA" id="ARBA00004651"/>
    </source>
</evidence>
<dbReference type="EMBL" id="FNMZ01000003">
    <property type="protein sequence ID" value="SDX08747.1"/>
    <property type="molecule type" value="Genomic_DNA"/>
</dbReference>
<feature type="transmembrane region" description="Helical" evidence="6">
    <location>
        <begin position="111"/>
        <end position="132"/>
    </location>
</feature>
<dbReference type="AlphaFoldDB" id="A0A1H2YUM1"/>
<dbReference type="InterPro" id="IPR050189">
    <property type="entry name" value="MFS_Efflux_Transporters"/>
</dbReference>
<dbReference type="InterPro" id="IPR011701">
    <property type="entry name" value="MFS"/>
</dbReference>
<dbReference type="PANTHER" id="PTHR43124">
    <property type="entry name" value="PURINE EFFLUX PUMP PBUE"/>
    <property type="match status" value="1"/>
</dbReference>
<name>A0A1H2YUM1_9RHOB</name>
<reference evidence="8 9" key="1">
    <citation type="submission" date="2016-10" db="EMBL/GenBank/DDBJ databases">
        <authorList>
            <person name="de Groot N.N."/>
        </authorList>
    </citation>
    <scope>NUCLEOTIDE SEQUENCE [LARGE SCALE GENOMIC DNA]</scope>
    <source>
        <strain evidence="8 9">DSM 17890</strain>
    </source>
</reference>
<keyword evidence="5 6" id="KW-0472">Membrane</keyword>
<dbReference type="PROSITE" id="PS50850">
    <property type="entry name" value="MFS"/>
    <property type="match status" value="1"/>
</dbReference>
<comment type="subcellular location">
    <subcellularLocation>
        <location evidence="1">Cell membrane</location>
        <topology evidence="1">Multi-pass membrane protein</topology>
    </subcellularLocation>
</comment>
<keyword evidence="9" id="KW-1185">Reference proteome</keyword>
<feature type="transmembrane region" description="Helical" evidence="6">
    <location>
        <begin position="215"/>
        <end position="243"/>
    </location>
</feature>
<dbReference type="Gene3D" id="1.20.1250.20">
    <property type="entry name" value="MFS general substrate transporter like domains"/>
    <property type="match status" value="1"/>
</dbReference>
<proteinExistence type="predicted"/>
<feature type="transmembrane region" description="Helical" evidence="6">
    <location>
        <begin position="282"/>
        <end position="302"/>
    </location>
</feature>
<evidence type="ECO:0000256" key="2">
    <source>
        <dbReference type="ARBA" id="ARBA00022475"/>
    </source>
</evidence>
<protein>
    <submittedName>
        <fullName evidence="8">MFS transporter, DHA1 family, inner membrane transport protein</fullName>
    </submittedName>
</protein>
<feature type="transmembrane region" description="Helical" evidence="6">
    <location>
        <begin position="308"/>
        <end position="330"/>
    </location>
</feature>
<feature type="transmembrane region" description="Helical" evidence="6">
    <location>
        <begin position="370"/>
        <end position="390"/>
    </location>
</feature>
<accession>A0A1H2YUM1</accession>
<keyword evidence="3 6" id="KW-0812">Transmembrane</keyword>
<evidence type="ECO:0000256" key="3">
    <source>
        <dbReference type="ARBA" id="ARBA00022692"/>
    </source>
</evidence>
<evidence type="ECO:0000259" key="7">
    <source>
        <dbReference type="PROSITE" id="PS50850"/>
    </source>
</evidence>
<evidence type="ECO:0000313" key="8">
    <source>
        <dbReference type="EMBL" id="SDX08747.1"/>
    </source>
</evidence>
<dbReference type="GO" id="GO:0005886">
    <property type="term" value="C:plasma membrane"/>
    <property type="evidence" value="ECO:0007669"/>
    <property type="project" value="UniProtKB-SubCell"/>
</dbReference>
<feature type="transmembrane region" description="Helical" evidence="6">
    <location>
        <begin position="174"/>
        <end position="194"/>
    </location>
</feature>
<feature type="transmembrane region" description="Helical" evidence="6">
    <location>
        <begin position="21"/>
        <end position="43"/>
    </location>
</feature>
<feature type="domain" description="Major facilitator superfamily (MFS) profile" evidence="7">
    <location>
        <begin position="18"/>
        <end position="394"/>
    </location>
</feature>
<evidence type="ECO:0000256" key="6">
    <source>
        <dbReference type="SAM" id="Phobius"/>
    </source>
</evidence>
<gene>
    <name evidence="8" type="ORF">SAMN05444336_103261</name>
</gene>
<feature type="transmembrane region" description="Helical" evidence="6">
    <location>
        <begin position="249"/>
        <end position="270"/>
    </location>
</feature>
<dbReference type="GO" id="GO:0022857">
    <property type="term" value="F:transmembrane transporter activity"/>
    <property type="evidence" value="ECO:0007669"/>
    <property type="project" value="InterPro"/>
</dbReference>
<feature type="transmembrane region" description="Helical" evidence="6">
    <location>
        <begin position="55"/>
        <end position="74"/>
    </location>
</feature>
<dbReference type="InterPro" id="IPR020846">
    <property type="entry name" value="MFS_dom"/>
</dbReference>
<evidence type="ECO:0000256" key="4">
    <source>
        <dbReference type="ARBA" id="ARBA00022989"/>
    </source>
</evidence>
<keyword evidence="4 6" id="KW-1133">Transmembrane helix</keyword>
<dbReference type="STRING" id="356660.SAMN05444336_103261"/>
<organism evidence="8 9">
    <name type="scientific">Albimonas donghaensis</name>
    <dbReference type="NCBI Taxonomy" id="356660"/>
    <lineage>
        <taxon>Bacteria</taxon>
        <taxon>Pseudomonadati</taxon>
        <taxon>Pseudomonadota</taxon>
        <taxon>Alphaproteobacteria</taxon>
        <taxon>Rhodobacterales</taxon>
        <taxon>Paracoccaceae</taxon>
        <taxon>Albimonas</taxon>
    </lineage>
</organism>
<feature type="transmembrane region" description="Helical" evidence="6">
    <location>
        <begin position="144"/>
        <end position="162"/>
    </location>
</feature>
<evidence type="ECO:0000256" key="5">
    <source>
        <dbReference type="ARBA" id="ARBA00023136"/>
    </source>
</evidence>
<dbReference type="Pfam" id="PF07690">
    <property type="entry name" value="MFS_1"/>
    <property type="match status" value="1"/>
</dbReference>
<feature type="transmembrane region" description="Helical" evidence="6">
    <location>
        <begin position="342"/>
        <end position="364"/>
    </location>
</feature>
<dbReference type="Proteomes" id="UP000199118">
    <property type="component" value="Unassembled WGS sequence"/>
</dbReference>
<dbReference type="InterPro" id="IPR036259">
    <property type="entry name" value="MFS_trans_sf"/>
</dbReference>